<dbReference type="InterPro" id="IPR024414">
    <property type="entry name" value="Uncharacterised_PrgI"/>
</dbReference>
<sequence>MQQFVVPQFIDEESHILGPIAVRQFLIMLVVGFLVFLSYRLADTSLFIILTILFVVSGIVLAFVRINGRPFHYFLLNLIQTLQRPRLRVWRKEYGKQDQMAPEIINDASVSKVTTRRPPPTISRLAELSLVVDTGGIYHGDNAEKGNS</sequence>
<name>A0A2M8LFP9_9BACT</name>
<gene>
    <name evidence="2" type="ORF">COV04_00160</name>
</gene>
<keyword evidence="1" id="KW-0472">Membrane</keyword>
<evidence type="ECO:0000313" key="2">
    <source>
        <dbReference type="EMBL" id="PJE76282.1"/>
    </source>
</evidence>
<feature type="transmembrane region" description="Helical" evidence="1">
    <location>
        <begin position="45"/>
        <end position="64"/>
    </location>
</feature>
<keyword evidence="1" id="KW-1133">Transmembrane helix</keyword>
<reference evidence="2 3" key="1">
    <citation type="submission" date="2017-09" db="EMBL/GenBank/DDBJ databases">
        <title>Depth-based differentiation of microbial function through sediment-hosted aquifers and enrichment of novel symbionts in the deep terrestrial subsurface.</title>
        <authorList>
            <person name="Probst A.J."/>
            <person name="Ladd B."/>
            <person name="Jarett J.K."/>
            <person name="Geller-Mcgrath D.E."/>
            <person name="Sieber C.M."/>
            <person name="Emerson J.B."/>
            <person name="Anantharaman K."/>
            <person name="Thomas B.C."/>
            <person name="Malmstrom R."/>
            <person name="Stieglmeier M."/>
            <person name="Klingl A."/>
            <person name="Woyke T."/>
            <person name="Ryan C.M."/>
            <person name="Banfield J.F."/>
        </authorList>
    </citation>
    <scope>NUCLEOTIDE SEQUENCE [LARGE SCALE GENOMIC DNA]</scope>
    <source>
        <strain evidence="2">CG10_big_fil_rev_8_21_14_0_10_48_11</strain>
    </source>
</reference>
<proteinExistence type="predicted"/>
<evidence type="ECO:0000313" key="3">
    <source>
        <dbReference type="Proteomes" id="UP000231152"/>
    </source>
</evidence>
<accession>A0A2M8LFP9</accession>
<dbReference type="Pfam" id="PF12666">
    <property type="entry name" value="PrgI"/>
    <property type="match status" value="1"/>
</dbReference>
<dbReference type="EMBL" id="PFET01000001">
    <property type="protein sequence ID" value="PJE76282.1"/>
    <property type="molecule type" value="Genomic_DNA"/>
</dbReference>
<dbReference type="Proteomes" id="UP000231152">
    <property type="component" value="Unassembled WGS sequence"/>
</dbReference>
<keyword evidence="1" id="KW-0812">Transmembrane</keyword>
<protein>
    <recommendedName>
        <fullName evidence="4">PrgI family protein</fullName>
    </recommendedName>
</protein>
<comment type="caution">
    <text evidence="2">The sequence shown here is derived from an EMBL/GenBank/DDBJ whole genome shotgun (WGS) entry which is preliminary data.</text>
</comment>
<dbReference type="AlphaFoldDB" id="A0A2M8LFP9"/>
<organism evidence="2 3">
    <name type="scientific">Candidatus Uhrbacteria bacterium CG10_big_fil_rev_8_21_14_0_10_48_11</name>
    <dbReference type="NCBI Taxonomy" id="1975037"/>
    <lineage>
        <taxon>Bacteria</taxon>
        <taxon>Candidatus Uhriibacteriota</taxon>
    </lineage>
</organism>
<evidence type="ECO:0008006" key="4">
    <source>
        <dbReference type="Google" id="ProtNLM"/>
    </source>
</evidence>
<evidence type="ECO:0000256" key="1">
    <source>
        <dbReference type="SAM" id="Phobius"/>
    </source>
</evidence>
<feature type="transmembrane region" description="Helical" evidence="1">
    <location>
        <begin position="20"/>
        <end position="39"/>
    </location>
</feature>